<keyword evidence="2" id="KW-1185">Reference proteome</keyword>
<proteinExistence type="predicted"/>
<evidence type="ECO:0000313" key="1">
    <source>
        <dbReference type="EMBL" id="TRY96524.1"/>
    </source>
</evidence>
<reference evidence="1 2" key="1">
    <citation type="journal article" date="2019" name="Sci. Data">
        <title>Hybrid genome assembly and annotation of Danionella translucida.</title>
        <authorList>
            <person name="Kadobianskyi M."/>
            <person name="Schulze L."/>
            <person name="Schuelke M."/>
            <person name="Judkewitz B."/>
        </authorList>
    </citation>
    <scope>NUCLEOTIDE SEQUENCE [LARGE SCALE GENOMIC DNA]</scope>
    <source>
        <strain evidence="1 2">Bolton</strain>
    </source>
</reference>
<gene>
    <name evidence="1" type="ORF">DNTS_017766</name>
</gene>
<organism evidence="1 2">
    <name type="scientific">Danionella cerebrum</name>
    <dbReference type="NCBI Taxonomy" id="2873325"/>
    <lineage>
        <taxon>Eukaryota</taxon>
        <taxon>Metazoa</taxon>
        <taxon>Chordata</taxon>
        <taxon>Craniata</taxon>
        <taxon>Vertebrata</taxon>
        <taxon>Euteleostomi</taxon>
        <taxon>Actinopterygii</taxon>
        <taxon>Neopterygii</taxon>
        <taxon>Teleostei</taxon>
        <taxon>Ostariophysi</taxon>
        <taxon>Cypriniformes</taxon>
        <taxon>Danionidae</taxon>
        <taxon>Danioninae</taxon>
        <taxon>Danionella</taxon>
    </lineage>
</organism>
<dbReference type="EMBL" id="SRMA01025289">
    <property type="protein sequence ID" value="TRY96524.1"/>
    <property type="molecule type" value="Genomic_DNA"/>
</dbReference>
<dbReference type="AlphaFoldDB" id="A0A553R2Y2"/>
<accession>A0A553R2Y2</accession>
<evidence type="ECO:0000313" key="2">
    <source>
        <dbReference type="Proteomes" id="UP000316079"/>
    </source>
</evidence>
<protein>
    <submittedName>
        <fullName evidence="1">Uncharacterized protein</fullName>
    </submittedName>
</protein>
<sequence length="153" mass="17949">RFQANTDHPLDLLSIMAAFRRRFNRLLEFFSPFFCRNVDTVEVEEEMPDEEAVIVVEPASPAFMMPNHQSFLHVTRAFFQIILKNPWKSKKKKKETEVFCPSSEGELEDETDHIDVKEALKSKPNKALSLFLWLRKNFRKVKVTKRSGEKKSC</sequence>
<dbReference type="Proteomes" id="UP000316079">
    <property type="component" value="Unassembled WGS sequence"/>
</dbReference>
<feature type="non-terminal residue" evidence="1">
    <location>
        <position position="1"/>
    </location>
</feature>
<comment type="caution">
    <text evidence="1">The sequence shown here is derived from an EMBL/GenBank/DDBJ whole genome shotgun (WGS) entry which is preliminary data.</text>
</comment>
<name>A0A553R2Y2_9TELE</name>